<evidence type="ECO:0000256" key="3">
    <source>
        <dbReference type="ARBA" id="ARBA00022771"/>
    </source>
</evidence>
<accession>A0AAV8S9H2</accession>
<dbReference type="InterPro" id="IPR050652">
    <property type="entry name" value="AN1_A20_ZnFinger"/>
</dbReference>
<dbReference type="EMBL" id="JAIWQS010000012">
    <property type="protein sequence ID" value="KAJ8748700.1"/>
    <property type="molecule type" value="Genomic_DNA"/>
</dbReference>
<evidence type="ECO:0008006" key="10">
    <source>
        <dbReference type="Google" id="ProtNLM"/>
    </source>
</evidence>
<dbReference type="GO" id="GO:0008270">
    <property type="term" value="F:zinc ion binding"/>
    <property type="evidence" value="ECO:0007669"/>
    <property type="project" value="UniProtKB-KW"/>
</dbReference>
<dbReference type="Gene3D" id="1.20.5.4770">
    <property type="match status" value="1"/>
</dbReference>
<dbReference type="AlphaFoldDB" id="A0AAV8S9H2"/>
<comment type="caution">
    <text evidence="8">The sequence shown here is derived from an EMBL/GenBank/DDBJ whole genome shotgun (WGS) entry which is preliminary data.</text>
</comment>
<dbReference type="SMART" id="SM00154">
    <property type="entry name" value="ZnF_AN1"/>
    <property type="match status" value="1"/>
</dbReference>
<proteinExistence type="predicted"/>
<dbReference type="GO" id="GO:0003677">
    <property type="term" value="F:DNA binding"/>
    <property type="evidence" value="ECO:0007669"/>
    <property type="project" value="InterPro"/>
</dbReference>
<evidence type="ECO:0000313" key="8">
    <source>
        <dbReference type="EMBL" id="KAJ8748700.1"/>
    </source>
</evidence>
<keyword evidence="4" id="KW-0862">Zinc</keyword>
<protein>
    <recommendedName>
        <fullName evidence="10">Zinc finger A20 and AN1 domain-containing stress-associated protein 8</fullName>
    </recommendedName>
</protein>
<feature type="domain" description="A20-type" evidence="6">
    <location>
        <begin position="114"/>
        <end position="148"/>
    </location>
</feature>
<feature type="domain" description="AN1-type" evidence="7">
    <location>
        <begin position="200"/>
        <end position="246"/>
    </location>
</feature>
<dbReference type="FunFam" id="4.10.1110.10:FF:000001">
    <property type="entry name" value="Zinc finger AN1-type containing 6"/>
    <property type="match status" value="1"/>
</dbReference>
<dbReference type="InterPro" id="IPR000058">
    <property type="entry name" value="Znf_AN1"/>
</dbReference>
<name>A0AAV8S9H2_9ROSI</name>
<evidence type="ECO:0000256" key="4">
    <source>
        <dbReference type="ARBA" id="ARBA00022833"/>
    </source>
</evidence>
<keyword evidence="3 5" id="KW-0863">Zinc-finger</keyword>
<evidence type="ECO:0000256" key="5">
    <source>
        <dbReference type="PROSITE-ProRule" id="PRU00449"/>
    </source>
</evidence>
<dbReference type="Pfam" id="PF01754">
    <property type="entry name" value="zf-A20"/>
    <property type="match status" value="1"/>
</dbReference>
<dbReference type="Proteomes" id="UP001159364">
    <property type="component" value="Linkage Group LG12"/>
</dbReference>
<dbReference type="SUPFAM" id="SSF118310">
    <property type="entry name" value="AN1-like Zinc finger"/>
    <property type="match status" value="1"/>
</dbReference>
<evidence type="ECO:0000259" key="6">
    <source>
        <dbReference type="PROSITE" id="PS51036"/>
    </source>
</evidence>
<gene>
    <name evidence="8" type="ORF">K2173_011248</name>
</gene>
<keyword evidence="9" id="KW-1185">Reference proteome</keyword>
<dbReference type="SUPFAM" id="SSF57716">
    <property type="entry name" value="Glucocorticoid receptor-like (DNA-binding domain)"/>
    <property type="match status" value="1"/>
</dbReference>
<dbReference type="PANTHER" id="PTHR10634:SF104">
    <property type="entry name" value="ZINC FINGER A20 AND AN1 DOMAIN-CONTAINING STRESS-ASSOCIATED PROTEIN 2"/>
    <property type="match status" value="1"/>
</dbReference>
<dbReference type="SMART" id="SM00259">
    <property type="entry name" value="ZnF_A20"/>
    <property type="match status" value="1"/>
</dbReference>
<organism evidence="8 9">
    <name type="scientific">Erythroxylum novogranatense</name>
    <dbReference type="NCBI Taxonomy" id="1862640"/>
    <lineage>
        <taxon>Eukaryota</taxon>
        <taxon>Viridiplantae</taxon>
        <taxon>Streptophyta</taxon>
        <taxon>Embryophyta</taxon>
        <taxon>Tracheophyta</taxon>
        <taxon>Spermatophyta</taxon>
        <taxon>Magnoliopsida</taxon>
        <taxon>eudicotyledons</taxon>
        <taxon>Gunneridae</taxon>
        <taxon>Pentapetalae</taxon>
        <taxon>rosids</taxon>
        <taxon>fabids</taxon>
        <taxon>Malpighiales</taxon>
        <taxon>Erythroxylaceae</taxon>
        <taxon>Erythroxylum</taxon>
    </lineage>
</organism>
<reference evidence="8 9" key="1">
    <citation type="submission" date="2021-09" db="EMBL/GenBank/DDBJ databases">
        <title>Genomic insights and catalytic innovation underlie evolution of tropane alkaloids biosynthesis.</title>
        <authorList>
            <person name="Wang Y.-J."/>
            <person name="Tian T."/>
            <person name="Huang J.-P."/>
            <person name="Huang S.-X."/>
        </authorList>
    </citation>
    <scope>NUCLEOTIDE SEQUENCE [LARGE SCALE GENOMIC DNA]</scope>
    <source>
        <strain evidence="8">KIB-2018</strain>
        <tissue evidence="8">Leaf</tissue>
    </source>
</reference>
<dbReference type="PROSITE" id="PS51039">
    <property type="entry name" value="ZF_AN1"/>
    <property type="match status" value="1"/>
</dbReference>
<dbReference type="PANTHER" id="PTHR10634">
    <property type="entry name" value="AN1-TYPE ZINC FINGER PROTEIN"/>
    <property type="match status" value="1"/>
</dbReference>
<dbReference type="Pfam" id="PF01428">
    <property type="entry name" value="zf-AN1"/>
    <property type="match status" value="1"/>
</dbReference>
<keyword evidence="2" id="KW-0479">Metal-binding</keyword>
<comment type="function">
    <text evidence="1">May be involved in environmental stress response.</text>
</comment>
<evidence type="ECO:0000256" key="1">
    <source>
        <dbReference type="ARBA" id="ARBA00003732"/>
    </source>
</evidence>
<dbReference type="InterPro" id="IPR002653">
    <property type="entry name" value="Znf_A20"/>
</dbReference>
<dbReference type="PROSITE" id="PS51036">
    <property type="entry name" value="ZF_A20"/>
    <property type="match status" value="1"/>
</dbReference>
<dbReference type="Gene3D" id="4.10.1110.10">
    <property type="entry name" value="AN1-like Zinc finger"/>
    <property type="match status" value="1"/>
</dbReference>
<dbReference type="InterPro" id="IPR035896">
    <property type="entry name" value="AN1-like_Znf"/>
</dbReference>
<sequence length="265" mass="28777">MPFLLNQSPQIGTHFPFPFVPTLTRHVHSQLHSYSSHAKSPNSLLRVPVLWGFSSIKLWVWVINADTSSQILSGPAYQSVSQSSSLQANKNLSCQFGYVLLEMENQETGYQASPGVPKLCANGCGFFGNAATMNLCSKCHRDFVLKQKEVKVKTVPAEPMMSDSSSNTVDNQVAGFTSDAQANSAEHLASSVKISSAAPKGGPNRCNICKKRLGLTGFSCRCGNLFCAMHRHSEKHGCTHDYRTSGQDAIAKANPVVKADKLDKI</sequence>
<evidence type="ECO:0000313" key="9">
    <source>
        <dbReference type="Proteomes" id="UP001159364"/>
    </source>
</evidence>
<evidence type="ECO:0000256" key="2">
    <source>
        <dbReference type="ARBA" id="ARBA00022723"/>
    </source>
</evidence>
<evidence type="ECO:0000259" key="7">
    <source>
        <dbReference type="PROSITE" id="PS51039"/>
    </source>
</evidence>